<comment type="caution">
    <text evidence="13">The sequence shown here is derived from an EMBL/GenBank/DDBJ whole genome shotgun (WGS) entry which is preliminary data.</text>
</comment>
<comment type="catalytic activity">
    <reaction evidence="10">
        <text>L-threonyl-[protein] + ATP = O-phospho-L-threonyl-[protein] + ADP + H(+)</text>
        <dbReference type="Rhea" id="RHEA:46608"/>
        <dbReference type="Rhea" id="RHEA-COMP:11060"/>
        <dbReference type="Rhea" id="RHEA-COMP:11605"/>
        <dbReference type="ChEBI" id="CHEBI:15378"/>
        <dbReference type="ChEBI" id="CHEBI:30013"/>
        <dbReference type="ChEBI" id="CHEBI:30616"/>
        <dbReference type="ChEBI" id="CHEBI:61977"/>
        <dbReference type="ChEBI" id="CHEBI:456216"/>
        <dbReference type="EC" id="2.7.11.1"/>
    </reaction>
</comment>
<protein>
    <recommendedName>
        <fullName evidence="6">EKC/KEOPS complex subunit BUD32</fullName>
        <ecNumber evidence="4">2.7.11.1</ecNumber>
    </recommendedName>
    <alternativeName>
        <fullName evidence="8 9">Atypical Serine/threonine protein kinase BUD32</fullName>
    </alternativeName>
    <alternativeName>
        <fullName evidence="5">EKC/KEOPS complex subunit bud32</fullName>
    </alternativeName>
</protein>
<dbReference type="InterPro" id="IPR011009">
    <property type="entry name" value="Kinase-like_dom_sf"/>
</dbReference>
<proteinExistence type="predicted"/>
<dbReference type="GO" id="GO:0004674">
    <property type="term" value="F:protein serine/threonine kinase activity"/>
    <property type="evidence" value="ECO:0007669"/>
    <property type="project" value="UniProtKB-EC"/>
</dbReference>
<evidence type="ECO:0000256" key="8">
    <source>
        <dbReference type="ARBA" id="ARBA00030980"/>
    </source>
</evidence>
<keyword evidence="7" id="KW-0779">Telomere</keyword>
<gene>
    <name evidence="13" type="ORF">PSALAMII_LOCUS9777</name>
</gene>
<dbReference type="GO" id="GO:0044773">
    <property type="term" value="P:mitotic DNA damage checkpoint signaling"/>
    <property type="evidence" value="ECO:0007669"/>
    <property type="project" value="TreeGrafter"/>
</dbReference>
<comment type="function">
    <text evidence="1">Component of the EKC/KEOPS complex that is required for the formation of a threonylcarbamoyl group on adenosine at position 37 (t(6)A37) in tRNAs that read codons beginning with adenine. The complex is probably involved in the transfer of the threonylcarbamoyl moiety of threonylcarbamoyl-AMP (TC-AMP) to the N6 group of A37. BUD32 has ATPase activity in the context of the EKC/KEOPS complex and likely plays a supporting role to the catalytic subunit KAE1. The EKC/KEOPS complex also promotes both telomere uncapping and telomere elongation. The complex is required for efficient recruitment of transcriptional coactivators.</text>
</comment>
<dbReference type="PROSITE" id="PS00109">
    <property type="entry name" value="PROTEIN_KINASE_TYR"/>
    <property type="match status" value="1"/>
</dbReference>
<evidence type="ECO:0000256" key="6">
    <source>
        <dbReference type="ARBA" id="ARBA00019973"/>
    </source>
</evidence>
<comment type="subunit">
    <text evidence="3">Component of the EKC/KEOPS complex composed of at least BUD32, CGI121, GON7, KAE1 and PCC1; the whole complex dimerizes.</text>
</comment>
<comment type="catalytic activity">
    <reaction evidence="11">
        <text>L-seryl-[protein] + ATP = O-phospho-L-seryl-[protein] + ADP + H(+)</text>
        <dbReference type="Rhea" id="RHEA:17989"/>
        <dbReference type="Rhea" id="RHEA-COMP:9863"/>
        <dbReference type="Rhea" id="RHEA-COMP:11604"/>
        <dbReference type="ChEBI" id="CHEBI:15378"/>
        <dbReference type="ChEBI" id="CHEBI:29999"/>
        <dbReference type="ChEBI" id="CHEBI:30616"/>
        <dbReference type="ChEBI" id="CHEBI:83421"/>
        <dbReference type="ChEBI" id="CHEBI:456216"/>
        <dbReference type="EC" id="2.7.11.1"/>
    </reaction>
</comment>
<dbReference type="GO" id="GO:0005634">
    <property type="term" value="C:nucleus"/>
    <property type="evidence" value="ECO:0007669"/>
    <property type="project" value="TreeGrafter"/>
</dbReference>
<dbReference type="InterPro" id="IPR000719">
    <property type="entry name" value="Prot_kinase_dom"/>
</dbReference>
<dbReference type="OrthoDB" id="1668230at2759"/>
<dbReference type="EMBL" id="CAJVPA010000228">
    <property type="protein sequence ID" value="CAG8416680.1"/>
    <property type="molecule type" value="Genomic_DNA"/>
</dbReference>
<name>A0A9W4JWH0_9EURO</name>
<evidence type="ECO:0000256" key="2">
    <source>
        <dbReference type="ARBA" id="ARBA00004574"/>
    </source>
</evidence>
<accession>A0A9W4JWH0</accession>
<evidence type="ECO:0000256" key="3">
    <source>
        <dbReference type="ARBA" id="ARBA00011534"/>
    </source>
</evidence>
<dbReference type="AlphaFoldDB" id="A0A9W4JWH0"/>
<evidence type="ECO:0000256" key="4">
    <source>
        <dbReference type="ARBA" id="ARBA00012513"/>
    </source>
</evidence>
<dbReference type="PROSITE" id="PS50011">
    <property type="entry name" value="PROTEIN_KINASE_DOM"/>
    <property type="match status" value="1"/>
</dbReference>
<comment type="subcellular location">
    <subcellularLocation>
        <location evidence="2">Chromosome</location>
        <location evidence="2">Telomere</location>
    </subcellularLocation>
</comment>
<dbReference type="Gene3D" id="1.10.510.10">
    <property type="entry name" value="Transferase(Phosphotransferase) domain 1"/>
    <property type="match status" value="1"/>
</dbReference>
<dbReference type="InterPro" id="IPR008266">
    <property type="entry name" value="Tyr_kinase_AS"/>
</dbReference>
<dbReference type="GO" id="GO:0005524">
    <property type="term" value="F:ATP binding"/>
    <property type="evidence" value="ECO:0007669"/>
    <property type="project" value="InterPro"/>
</dbReference>
<sequence length="387" mass="43214">MSLPTLNCDCTFDFMEPPKSKDIESSDLTAGASITETYTYTVRLVPQHYLEIIGVGASSQVYKVNDNIVLKTSRVFERPGPDASPRDQWNYASDTIFHSNLLKNERTVFRILQSRPHPNLAAAIDTDQPEGIYIRRYRAADPKISLSQPQRIKLYFSITDALRHLHSLKIVHADVRIDNILFDDQDWAILCDFSAASPCGEPNFVFPDLPLPLNGPAASLSEATDMFAMASLIFQMEHGVSPVLSIENGVLALPEMNSGIQSLDDIVRNAWLGKYTCTKEMLQHLSSIEAQTNHCSHGAPLSPRVEDLLRNQVQVWRRSRENTLGKVAPSWKMQIFGHLGNRSLTNDEGTVLEGLLSEEQLKALADSNGMDMNADLHFAHYEMPASC</sequence>
<dbReference type="Proteomes" id="UP001152646">
    <property type="component" value="Unassembled WGS sequence"/>
</dbReference>
<evidence type="ECO:0000256" key="1">
    <source>
        <dbReference type="ARBA" id="ARBA00003747"/>
    </source>
</evidence>
<dbReference type="EC" id="2.7.11.1" evidence="4"/>
<evidence type="ECO:0000256" key="9">
    <source>
        <dbReference type="ARBA" id="ARBA00033194"/>
    </source>
</evidence>
<dbReference type="Pfam" id="PF00069">
    <property type="entry name" value="Pkinase"/>
    <property type="match status" value="1"/>
</dbReference>
<evidence type="ECO:0000313" key="13">
    <source>
        <dbReference type="EMBL" id="CAG8416680.1"/>
    </source>
</evidence>
<evidence type="ECO:0000259" key="12">
    <source>
        <dbReference type="PROSITE" id="PS50011"/>
    </source>
</evidence>
<dbReference type="PANTHER" id="PTHR44167:SF24">
    <property type="entry name" value="SERINE_THREONINE-PROTEIN KINASE CHK2"/>
    <property type="match status" value="1"/>
</dbReference>
<evidence type="ECO:0000313" key="14">
    <source>
        <dbReference type="Proteomes" id="UP001152646"/>
    </source>
</evidence>
<dbReference type="SUPFAM" id="SSF56112">
    <property type="entry name" value="Protein kinase-like (PK-like)"/>
    <property type="match status" value="1"/>
</dbReference>
<evidence type="ECO:0000256" key="5">
    <source>
        <dbReference type="ARBA" id="ARBA00013948"/>
    </source>
</evidence>
<keyword evidence="7" id="KW-0158">Chromosome</keyword>
<dbReference type="SMART" id="SM00220">
    <property type="entry name" value="S_TKc"/>
    <property type="match status" value="1"/>
</dbReference>
<feature type="domain" description="Protein kinase" evidence="12">
    <location>
        <begin position="47"/>
        <end position="336"/>
    </location>
</feature>
<reference evidence="13" key="1">
    <citation type="submission" date="2021-07" db="EMBL/GenBank/DDBJ databases">
        <authorList>
            <person name="Branca A.L. A."/>
        </authorList>
    </citation>
    <scope>NUCLEOTIDE SEQUENCE</scope>
</reference>
<evidence type="ECO:0000256" key="11">
    <source>
        <dbReference type="ARBA" id="ARBA00048679"/>
    </source>
</evidence>
<evidence type="ECO:0000256" key="10">
    <source>
        <dbReference type="ARBA" id="ARBA00047899"/>
    </source>
</evidence>
<organism evidence="13 14">
    <name type="scientific">Penicillium salamii</name>
    <dbReference type="NCBI Taxonomy" id="1612424"/>
    <lineage>
        <taxon>Eukaryota</taxon>
        <taxon>Fungi</taxon>
        <taxon>Dikarya</taxon>
        <taxon>Ascomycota</taxon>
        <taxon>Pezizomycotina</taxon>
        <taxon>Eurotiomycetes</taxon>
        <taxon>Eurotiomycetidae</taxon>
        <taxon>Eurotiales</taxon>
        <taxon>Aspergillaceae</taxon>
        <taxon>Penicillium</taxon>
    </lineage>
</organism>
<dbReference type="GO" id="GO:0005737">
    <property type="term" value="C:cytoplasm"/>
    <property type="evidence" value="ECO:0007669"/>
    <property type="project" value="TreeGrafter"/>
</dbReference>
<evidence type="ECO:0000256" key="7">
    <source>
        <dbReference type="ARBA" id="ARBA00022895"/>
    </source>
</evidence>
<dbReference type="GO" id="GO:0000781">
    <property type="term" value="C:chromosome, telomeric region"/>
    <property type="evidence" value="ECO:0007669"/>
    <property type="project" value="UniProtKB-SubCell"/>
</dbReference>
<dbReference type="PANTHER" id="PTHR44167">
    <property type="entry name" value="OVARIAN-SPECIFIC SERINE/THREONINE-PROTEIN KINASE LOK-RELATED"/>
    <property type="match status" value="1"/>
</dbReference>